<accession>U9U364</accession>
<evidence type="ECO:0000256" key="1">
    <source>
        <dbReference type="SAM" id="Phobius"/>
    </source>
</evidence>
<name>U9U364_RHIID</name>
<keyword evidence="1" id="KW-0472">Membrane</keyword>
<feature type="transmembrane region" description="Helical" evidence="1">
    <location>
        <begin position="43"/>
        <end position="62"/>
    </location>
</feature>
<evidence type="ECO:0000313" key="2">
    <source>
        <dbReference type="EMBL" id="ESA12998.1"/>
    </source>
</evidence>
<proteinExistence type="predicted"/>
<reference evidence="2" key="1">
    <citation type="submission" date="2013-07" db="EMBL/GenBank/DDBJ databases">
        <title>The genome of an arbuscular mycorrhizal fungus provides insights into the evolution of the oldest plant symbiosis.</title>
        <authorList>
            <consortium name="DOE Joint Genome Institute"/>
            <person name="Tisserant E."/>
            <person name="Malbreil M."/>
            <person name="Kuo A."/>
            <person name="Kohler A."/>
            <person name="Symeonidi A."/>
            <person name="Balestrini R."/>
            <person name="Charron P."/>
            <person name="Duensing N."/>
            <person name="Frei-dit-Frey N."/>
            <person name="Gianinazzi-Pearson V."/>
            <person name="Gilbert B."/>
            <person name="Handa Y."/>
            <person name="Hijri M."/>
            <person name="Kaul R."/>
            <person name="Kawaguchi M."/>
            <person name="Krajinski F."/>
            <person name="Lammers P."/>
            <person name="Lapierre D."/>
            <person name="Masclaux F.G."/>
            <person name="Murat C."/>
            <person name="Morin E."/>
            <person name="Ndikumana S."/>
            <person name="Pagni M."/>
            <person name="Petitpierre D."/>
            <person name="Requena N."/>
            <person name="Rosikiewicz P."/>
            <person name="Riley R."/>
            <person name="Saito K."/>
            <person name="San Clemente H."/>
            <person name="Shapiro H."/>
            <person name="van Tuinen D."/>
            <person name="Becard G."/>
            <person name="Bonfante P."/>
            <person name="Paszkowski U."/>
            <person name="Shachar-Hill Y."/>
            <person name="Young J.P."/>
            <person name="Sanders I.R."/>
            <person name="Henrissat B."/>
            <person name="Rensing S.A."/>
            <person name="Grigoriev I.V."/>
            <person name="Corradi N."/>
            <person name="Roux C."/>
            <person name="Martin F."/>
        </authorList>
    </citation>
    <scope>NUCLEOTIDE SEQUENCE</scope>
    <source>
        <strain evidence="2">DAOM 197198</strain>
    </source>
</reference>
<organism evidence="2">
    <name type="scientific">Rhizophagus irregularis (strain DAOM 181602 / DAOM 197198 / MUCL 43194)</name>
    <name type="common">Arbuscular mycorrhizal fungus</name>
    <name type="synonym">Glomus intraradices</name>
    <dbReference type="NCBI Taxonomy" id="747089"/>
    <lineage>
        <taxon>Eukaryota</taxon>
        <taxon>Fungi</taxon>
        <taxon>Fungi incertae sedis</taxon>
        <taxon>Mucoromycota</taxon>
        <taxon>Glomeromycotina</taxon>
        <taxon>Glomeromycetes</taxon>
        <taxon>Glomerales</taxon>
        <taxon>Glomeraceae</taxon>
        <taxon>Rhizophagus</taxon>
    </lineage>
</organism>
<protein>
    <submittedName>
        <fullName evidence="2">Uncharacterized protein</fullName>
    </submittedName>
</protein>
<sequence>MVTRDGRKFTCDFYFVTKLIVDDLSNEKYQLIMECEKLVKHKINMYKSAMCMFISILLQILGMECKKN</sequence>
<dbReference type="AlphaFoldDB" id="U9U364"/>
<keyword evidence="1" id="KW-1133">Transmembrane helix</keyword>
<dbReference type="EMBL" id="KI284337">
    <property type="protein sequence ID" value="ESA12998.1"/>
    <property type="molecule type" value="Genomic_DNA"/>
</dbReference>
<gene>
    <name evidence="2" type="ORF">GLOINDRAFT_2937</name>
</gene>
<keyword evidence="1" id="KW-0812">Transmembrane</keyword>
<dbReference type="HOGENOM" id="CLU_2795227_0_0_1"/>